<evidence type="ECO:0000256" key="1">
    <source>
        <dbReference type="ARBA" id="ARBA00011063"/>
    </source>
</evidence>
<sequence>MSEKISVLFVCLGNICRSPTAEGIFISMVEKAGWQDVFKIDSAGTAAHYVGEPPDRRAQKQAKARGYDLSRLRARFISPADFEKFDYVLVMDRRNMREMEKVRQYCRNPKAKLQLFLDYHPVHKGGEVPDPFGGEEKGFELVLDLVEATCENLLKTLLQEKGLTNCGC</sequence>
<dbReference type="OrthoDB" id="9784339at2"/>
<dbReference type="InterPro" id="IPR023485">
    <property type="entry name" value="Ptyr_pPase"/>
</dbReference>
<keyword evidence="4" id="KW-0904">Protein phosphatase</keyword>
<dbReference type="InterPro" id="IPR050438">
    <property type="entry name" value="LMW_PTPase"/>
</dbReference>
<dbReference type="InterPro" id="IPR017867">
    <property type="entry name" value="Tyr_phospatase_low_mol_wt"/>
</dbReference>
<keyword evidence="3" id="KW-0378">Hydrolase</keyword>
<dbReference type="PANTHER" id="PTHR11717:SF7">
    <property type="entry name" value="LOW MOLECULAR WEIGHT PHOSPHOTYROSINE PROTEIN PHOSPHATASE"/>
    <property type="match status" value="1"/>
</dbReference>
<dbReference type="SUPFAM" id="SSF52788">
    <property type="entry name" value="Phosphotyrosine protein phosphatases I"/>
    <property type="match status" value="1"/>
</dbReference>
<dbReference type="AlphaFoldDB" id="A0A4Q7Z5D3"/>
<dbReference type="GO" id="GO:0004725">
    <property type="term" value="F:protein tyrosine phosphatase activity"/>
    <property type="evidence" value="ECO:0007669"/>
    <property type="project" value="UniProtKB-EC"/>
</dbReference>
<evidence type="ECO:0000256" key="4">
    <source>
        <dbReference type="ARBA" id="ARBA00022912"/>
    </source>
</evidence>
<gene>
    <name evidence="7" type="ORF">EV700_1838</name>
</gene>
<feature type="active site" description="Nucleophile" evidence="5">
    <location>
        <position position="11"/>
    </location>
</feature>
<dbReference type="Gene3D" id="3.40.50.2300">
    <property type="match status" value="1"/>
</dbReference>
<dbReference type="PANTHER" id="PTHR11717">
    <property type="entry name" value="LOW MOLECULAR WEIGHT PROTEIN TYROSINE PHOSPHATASE"/>
    <property type="match status" value="1"/>
</dbReference>
<evidence type="ECO:0000259" key="6">
    <source>
        <dbReference type="SMART" id="SM00226"/>
    </source>
</evidence>
<evidence type="ECO:0000256" key="2">
    <source>
        <dbReference type="ARBA" id="ARBA00013064"/>
    </source>
</evidence>
<dbReference type="InterPro" id="IPR036196">
    <property type="entry name" value="Ptyr_pPase_sf"/>
</dbReference>
<feature type="domain" description="Phosphotyrosine protein phosphatase I" evidence="6">
    <location>
        <begin position="5"/>
        <end position="156"/>
    </location>
</feature>
<protein>
    <recommendedName>
        <fullName evidence="2">protein-tyrosine-phosphatase</fullName>
        <ecNumber evidence="2">3.1.3.48</ecNumber>
    </recommendedName>
</protein>
<comment type="caution">
    <text evidence="7">The sequence shown here is derived from an EMBL/GenBank/DDBJ whole genome shotgun (WGS) entry which is preliminary data.</text>
</comment>
<accession>A0A4Q7Z5D3</accession>
<evidence type="ECO:0000313" key="8">
    <source>
        <dbReference type="Proteomes" id="UP000292423"/>
    </source>
</evidence>
<name>A0A4Q7Z5D3_9GAMM</name>
<feature type="active site" description="Proton donor" evidence="5">
    <location>
        <position position="130"/>
    </location>
</feature>
<evidence type="ECO:0000256" key="5">
    <source>
        <dbReference type="PIRSR" id="PIRSR617867-1"/>
    </source>
</evidence>
<dbReference type="RefSeq" id="WP_130412988.1">
    <property type="nucleotide sequence ID" value="NZ_SHKX01000012.1"/>
</dbReference>
<keyword evidence="8" id="KW-1185">Reference proteome</keyword>
<feature type="active site" evidence="5">
    <location>
        <position position="17"/>
    </location>
</feature>
<proteinExistence type="inferred from homology"/>
<dbReference type="SMART" id="SM00226">
    <property type="entry name" value="LMWPc"/>
    <property type="match status" value="1"/>
</dbReference>
<reference evidence="7 8" key="1">
    <citation type="submission" date="2019-02" db="EMBL/GenBank/DDBJ databases">
        <title>Genomic Encyclopedia of Type Strains, Phase IV (KMG-IV): sequencing the most valuable type-strain genomes for metagenomic binning, comparative biology and taxonomic classification.</title>
        <authorList>
            <person name="Goeker M."/>
        </authorList>
    </citation>
    <scope>NUCLEOTIDE SEQUENCE [LARGE SCALE GENOMIC DNA]</scope>
    <source>
        <strain evidence="7 8">DSM 105135</strain>
    </source>
</reference>
<evidence type="ECO:0000313" key="7">
    <source>
        <dbReference type="EMBL" id="RZU45031.1"/>
    </source>
</evidence>
<dbReference type="EC" id="3.1.3.48" evidence="2"/>
<comment type="similarity">
    <text evidence="1">Belongs to the low molecular weight phosphotyrosine protein phosphatase family.</text>
</comment>
<dbReference type="CDD" id="cd16343">
    <property type="entry name" value="LMWPTP"/>
    <property type="match status" value="1"/>
</dbReference>
<dbReference type="PRINTS" id="PR00719">
    <property type="entry name" value="LMWPTPASE"/>
</dbReference>
<organism evidence="7 8">
    <name type="scientific">Fluviicoccus keumensis</name>
    <dbReference type="NCBI Taxonomy" id="1435465"/>
    <lineage>
        <taxon>Bacteria</taxon>
        <taxon>Pseudomonadati</taxon>
        <taxon>Pseudomonadota</taxon>
        <taxon>Gammaproteobacteria</taxon>
        <taxon>Moraxellales</taxon>
        <taxon>Moraxellaceae</taxon>
        <taxon>Fluviicoccus</taxon>
    </lineage>
</organism>
<dbReference type="EMBL" id="SHKX01000012">
    <property type="protein sequence ID" value="RZU45031.1"/>
    <property type="molecule type" value="Genomic_DNA"/>
</dbReference>
<evidence type="ECO:0000256" key="3">
    <source>
        <dbReference type="ARBA" id="ARBA00022801"/>
    </source>
</evidence>
<dbReference type="Pfam" id="PF01451">
    <property type="entry name" value="LMWPc"/>
    <property type="match status" value="1"/>
</dbReference>
<dbReference type="Proteomes" id="UP000292423">
    <property type="component" value="Unassembled WGS sequence"/>
</dbReference>